<dbReference type="GO" id="GO:0000329">
    <property type="term" value="C:fungal-type vacuole membrane"/>
    <property type="evidence" value="ECO:0007669"/>
    <property type="project" value="TreeGrafter"/>
</dbReference>
<dbReference type="AlphaFoldDB" id="A0A6A6CI81"/>
<dbReference type="OrthoDB" id="5588846at2759"/>
<feature type="compositionally biased region" description="Polar residues" evidence="6">
    <location>
        <begin position="580"/>
        <end position="591"/>
    </location>
</feature>
<feature type="transmembrane region" description="Helical" evidence="7">
    <location>
        <begin position="756"/>
        <end position="779"/>
    </location>
</feature>
<dbReference type="Gene3D" id="3.20.100.30">
    <property type="entry name" value="VTC, catalytic tunnel domain"/>
    <property type="match status" value="1"/>
</dbReference>
<dbReference type="PANTHER" id="PTHR46140:SF1">
    <property type="entry name" value="VACUOLAR TRANSPORTER CHAPERONE COMPLEX SUBUNIT 4-RELATED"/>
    <property type="match status" value="1"/>
</dbReference>
<sequence length="849" mass="94533">MKYGKTLRQRSVPAWNCYNIEYDKIKYYIKEQTTPGNGKAVAIPGRGELDKALDFEDKLHQILADSYANITLFVKSKSGEIRSRLAQNEKQLAKLATRPKAFKSNRIPLSELQAYACIEKDVIRAGQDIESLSRFISAQRTAFRKLLKKYRKWTGSTTLDERFNKGVFNDPKGFHRFDAGPLLGTYSTLLHTIRVQYGKLIGAPSNSRPDTPLETIAEGSATIRELQDELDKEQKSAFDTSMMTVPLGKRSTLASYFVHPENVMELEVFLMQYAKYHLHRSRNNSLASQIHDLSKLTSFTPAEPDVSDFHTIAADDVDRYLNEERSWKTDDIERRSGSIPQRTTAALRWSGDELAMASLRTKNGNVSRACVSQKNILDFFSKDEQFHAPLETAHGEDGESIERVRSDMMVKDKVRPLYHFASCRSRFVGLEDGEAGLCLATLDTGIRIDKADARVVDTKRAAKFPFGVLTVRQEGFPSTQLLSVLDESHLVERVPGFSLEYHCIWELMKTEKDIPAPAWEATLGRDIRKIPKTPPMPPRSSSRQMSGERSPLTPPVRRSSAKDRLGSGAGFRSVGVGANAATQPQTLQTVMSPRDSNDGTVDSGTAVEQSSAESHLSALENPPLRAFRKKKRPNYPEAPTRSLKQPQTEQQRYWNEYDNPEEGGSDEGGYAIYVDPYETSPLERAIDNFFGKLGSLFRKQWPSEEEPLLQQHAAPSDPIDEESSDDELATATTPNFGTFAQTTTATTPRAQKHRSLLLTHLASASLLISAVFLLVGYILSATGKHKLVTEVRVGVVLCVVCGLAAALAGFRLVVVRKREEVALWMWWGAFGVLMGEAVATGGLLVGVFG</sequence>
<protein>
    <recommendedName>
        <fullName evidence="8">SPX domain-containing protein</fullName>
    </recommendedName>
</protein>
<evidence type="ECO:0000256" key="1">
    <source>
        <dbReference type="ARBA" id="ARBA00004128"/>
    </source>
</evidence>
<dbReference type="GO" id="GO:0033254">
    <property type="term" value="C:vacuolar transporter chaperone complex"/>
    <property type="evidence" value="ECO:0007669"/>
    <property type="project" value="TreeGrafter"/>
</dbReference>
<feature type="transmembrane region" description="Helical" evidence="7">
    <location>
        <begin position="791"/>
        <end position="814"/>
    </location>
</feature>
<evidence type="ECO:0000256" key="4">
    <source>
        <dbReference type="ARBA" id="ARBA00022989"/>
    </source>
</evidence>
<dbReference type="Pfam" id="PF09359">
    <property type="entry name" value="VTC"/>
    <property type="match status" value="1"/>
</dbReference>
<comment type="subcellular location">
    <subcellularLocation>
        <location evidence="1">Vacuole membrane</location>
        <topology evidence="1">Multi-pass membrane protein</topology>
    </subcellularLocation>
</comment>
<evidence type="ECO:0000256" key="3">
    <source>
        <dbReference type="ARBA" id="ARBA00022692"/>
    </source>
</evidence>
<evidence type="ECO:0000259" key="8">
    <source>
        <dbReference type="PROSITE" id="PS51382"/>
    </source>
</evidence>
<keyword evidence="2" id="KW-0926">Vacuole</keyword>
<dbReference type="InterPro" id="IPR004331">
    <property type="entry name" value="SPX_dom"/>
</dbReference>
<dbReference type="InterPro" id="IPR051572">
    <property type="entry name" value="VTC_Complex_Subunit"/>
</dbReference>
<evidence type="ECO:0000256" key="5">
    <source>
        <dbReference type="ARBA" id="ARBA00023136"/>
    </source>
</evidence>
<feature type="transmembrane region" description="Helical" evidence="7">
    <location>
        <begin position="826"/>
        <end position="848"/>
    </location>
</feature>
<feature type="region of interest" description="Disordered" evidence="6">
    <location>
        <begin position="705"/>
        <end position="747"/>
    </location>
</feature>
<evidence type="ECO:0000256" key="2">
    <source>
        <dbReference type="ARBA" id="ARBA00022554"/>
    </source>
</evidence>
<feature type="region of interest" description="Disordered" evidence="6">
    <location>
        <begin position="525"/>
        <end position="650"/>
    </location>
</feature>
<dbReference type="GO" id="GO:0006799">
    <property type="term" value="P:polyphosphate biosynthetic process"/>
    <property type="evidence" value="ECO:0007669"/>
    <property type="project" value="UniProtKB-ARBA"/>
</dbReference>
<dbReference type="CDD" id="cd14474">
    <property type="entry name" value="SPX_YDR089W"/>
    <property type="match status" value="1"/>
</dbReference>
<organism evidence="9 10">
    <name type="scientific">Zasmidium cellare ATCC 36951</name>
    <dbReference type="NCBI Taxonomy" id="1080233"/>
    <lineage>
        <taxon>Eukaryota</taxon>
        <taxon>Fungi</taxon>
        <taxon>Dikarya</taxon>
        <taxon>Ascomycota</taxon>
        <taxon>Pezizomycotina</taxon>
        <taxon>Dothideomycetes</taxon>
        <taxon>Dothideomycetidae</taxon>
        <taxon>Mycosphaerellales</taxon>
        <taxon>Mycosphaerellaceae</taxon>
        <taxon>Zasmidium</taxon>
    </lineage>
</organism>
<name>A0A6A6CI81_ZASCE</name>
<keyword evidence="5 7" id="KW-0472">Membrane</keyword>
<feature type="compositionally biased region" description="Polar residues" evidence="6">
    <location>
        <begin position="598"/>
        <end position="614"/>
    </location>
</feature>
<evidence type="ECO:0000313" key="9">
    <source>
        <dbReference type="EMBL" id="KAF2166731.1"/>
    </source>
</evidence>
<feature type="domain" description="SPX" evidence="8">
    <location>
        <begin position="1"/>
        <end position="164"/>
    </location>
</feature>
<gene>
    <name evidence="9" type="ORF">M409DRAFT_22788</name>
</gene>
<keyword evidence="10" id="KW-1185">Reference proteome</keyword>
<dbReference type="Proteomes" id="UP000799537">
    <property type="component" value="Unassembled WGS sequence"/>
</dbReference>
<dbReference type="GO" id="GO:0007034">
    <property type="term" value="P:vacuolar transport"/>
    <property type="evidence" value="ECO:0007669"/>
    <property type="project" value="TreeGrafter"/>
</dbReference>
<evidence type="ECO:0000313" key="10">
    <source>
        <dbReference type="Proteomes" id="UP000799537"/>
    </source>
</evidence>
<dbReference type="EMBL" id="ML993595">
    <property type="protein sequence ID" value="KAF2166731.1"/>
    <property type="molecule type" value="Genomic_DNA"/>
</dbReference>
<dbReference type="GO" id="GO:0042144">
    <property type="term" value="P:vacuole fusion, non-autophagic"/>
    <property type="evidence" value="ECO:0007669"/>
    <property type="project" value="TreeGrafter"/>
</dbReference>
<evidence type="ECO:0000256" key="7">
    <source>
        <dbReference type="SAM" id="Phobius"/>
    </source>
</evidence>
<dbReference type="RefSeq" id="XP_033667620.1">
    <property type="nucleotide sequence ID" value="XM_033806494.1"/>
</dbReference>
<keyword evidence="4 7" id="KW-1133">Transmembrane helix</keyword>
<proteinExistence type="predicted"/>
<dbReference type="InterPro" id="IPR018966">
    <property type="entry name" value="VTC_domain"/>
</dbReference>
<dbReference type="InterPro" id="IPR042267">
    <property type="entry name" value="VTC_sf"/>
</dbReference>
<dbReference type="GeneID" id="54559766"/>
<dbReference type="GO" id="GO:0016237">
    <property type="term" value="P:microautophagy"/>
    <property type="evidence" value="ECO:0007669"/>
    <property type="project" value="TreeGrafter"/>
</dbReference>
<dbReference type="PANTHER" id="PTHR46140">
    <property type="entry name" value="VACUOLAR TRANSPORTER CHAPERONE 1-RELATED"/>
    <property type="match status" value="1"/>
</dbReference>
<reference evidence="9" key="1">
    <citation type="journal article" date="2020" name="Stud. Mycol.">
        <title>101 Dothideomycetes genomes: a test case for predicting lifestyles and emergence of pathogens.</title>
        <authorList>
            <person name="Haridas S."/>
            <person name="Albert R."/>
            <person name="Binder M."/>
            <person name="Bloem J."/>
            <person name="Labutti K."/>
            <person name="Salamov A."/>
            <person name="Andreopoulos B."/>
            <person name="Baker S."/>
            <person name="Barry K."/>
            <person name="Bills G."/>
            <person name="Bluhm B."/>
            <person name="Cannon C."/>
            <person name="Castanera R."/>
            <person name="Culley D."/>
            <person name="Daum C."/>
            <person name="Ezra D."/>
            <person name="Gonzalez J."/>
            <person name="Henrissat B."/>
            <person name="Kuo A."/>
            <person name="Liang C."/>
            <person name="Lipzen A."/>
            <person name="Lutzoni F."/>
            <person name="Magnuson J."/>
            <person name="Mondo S."/>
            <person name="Nolan M."/>
            <person name="Ohm R."/>
            <person name="Pangilinan J."/>
            <person name="Park H.-J."/>
            <person name="Ramirez L."/>
            <person name="Alfaro M."/>
            <person name="Sun H."/>
            <person name="Tritt A."/>
            <person name="Yoshinaga Y."/>
            <person name="Zwiers L.-H."/>
            <person name="Turgeon B."/>
            <person name="Goodwin S."/>
            <person name="Spatafora J."/>
            <person name="Crous P."/>
            <person name="Grigoriev I."/>
        </authorList>
    </citation>
    <scope>NUCLEOTIDE SEQUENCE</scope>
    <source>
        <strain evidence="9">ATCC 36951</strain>
    </source>
</reference>
<evidence type="ECO:0000256" key="6">
    <source>
        <dbReference type="SAM" id="MobiDB-lite"/>
    </source>
</evidence>
<dbReference type="PROSITE" id="PS51382">
    <property type="entry name" value="SPX"/>
    <property type="match status" value="1"/>
</dbReference>
<accession>A0A6A6CI81</accession>
<feature type="compositionally biased region" description="Acidic residues" evidence="6">
    <location>
        <begin position="718"/>
        <end position="728"/>
    </location>
</feature>
<feature type="compositionally biased region" description="Low complexity" evidence="6">
    <location>
        <begin position="738"/>
        <end position="747"/>
    </location>
</feature>
<keyword evidence="3 7" id="KW-0812">Transmembrane</keyword>